<keyword evidence="4" id="KW-0472">Membrane</keyword>
<dbReference type="CDD" id="cd09631">
    <property type="entry name" value="DOMON_DOH"/>
    <property type="match status" value="1"/>
</dbReference>
<dbReference type="InterPro" id="IPR014784">
    <property type="entry name" value="Cu2_ascorb_mOase-like_C"/>
</dbReference>
<reference evidence="9 10" key="2">
    <citation type="submission" date="2019-01" db="EMBL/GenBank/DDBJ databases">
        <title>The decoding of complex shrimp genome reveals the adaptation for benthos swimmer, frequently molting mechanism and breeding impact on genome.</title>
        <authorList>
            <person name="Sun Y."/>
            <person name="Gao Y."/>
            <person name="Yu Y."/>
        </authorList>
    </citation>
    <scope>NUCLEOTIDE SEQUENCE [LARGE SCALE GENOMIC DNA]</scope>
    <source>
        <tissue evidence="9">Muscle</tissue>
    </source>
</reference>
<feature type="signal peptide" evidence="7">
    <location>
        <begin position="1"/>
        <end position="41"/>
    </location>
</feature>
<accession>A0A3R7MP09</accession>
<evidence type="ECO:0000256" key="5">
    <source>
        <dbReference type="ARBA" id="ARBA00023157"/>
    </source>
</evidence>
<dbReference type="GO" id="GO:0005615">
    <property type="term" value="C:extracellular space"/>
    <property type="evidence" value="ECO:0007669"/>
    <property type="project" value="TreeGrafter"/>
</dbReference>
<evidence type="ECO:0000256" key="4">
    <source>
        <dbReference type="ARBA" id="ARBA00023136"/>
    </source>
</evidence>
<gene>
    <name evidence="9" type="ORF">C7M84_015479</name>
</gene>
<dbReference type="InterPro" id="IPR005018">
    <property type="entry name" value="DOMON_domain"/>
</dbReference>
<protein>
    <submittedName>
        <fullName evidence="9">DBH-like monooxygenase protein 1-like protein</fullName>
    </submittedName>
</protein>
<dbReference type="AlphaFoldDB" id="A0A3R7MP09"/>
<dbReference type="GO" id="GO:0006589">
    <property type="term" value="P:octopamine biosynthetic process"/>
    <property type="evidence" value="ECO:0007669"/>
    <property type="project" value="TreeGrafter"/>
</dbReference>
<keyword evidence="5" id="KW-1015">Disulfide bond</keyword>
<dbReference type="GO" id="GO:0042421">
    <property type="term" value="P:norepinephrine biosynthetic process"/>
    <property type="evidence" value="ECO:0007669"/>
    <property type="project" value="TreeGrafter"/>
</dbReference>
<evidence type="ECO:0000313" key="9">
    <source>
        <dbReference type="EMBL" id="ROT66495.1"/>
    </source>
</evidence>
<evidence type="ECO:0000256" key="7">
    <source>
        <dbReference type="SAM" id="SignalP"/>
    </source>
</evidence>
<dbReference type="Proteomes" id="UP000283509">
    <property type="component" value="Unassembled WGS sequence"/>
</dbReference>
<dbReference type="InterPro" id="IPR036939">
    <property type="entry name" value="Cu2_ascorb_mOase_N_sf"/>
</dbReference>
<evidence type="ECO:0000256" key="6">
    <source>
        <dbReference type="ARBA" id="ARBA00023180"/>
    </source>
</evidence>
<evidence type="ECO:0000256" key="3">
    <source>
        <dbReference type="ARBA" id="ARBA00022729"/>
    </source>
</evidence>
<dbReference type="PANTHER" id="PTHR10157">
    <property type="entry name" value="DOPAMINE BETA HYDROXYLASE RELATED"/>
    <property type="match status" value="1"/>
</dbReference>
<evidence type="ECO:0000259" key="8">
    <source>
        <dbReference type="PROSITE" id="PS50836"/>
    </source>
</evidence>
<name>A0A3R7MP09_PENVA</name>
<dbReference type="InterPro" id="IPR045266">
    <property type="entry name" value="DOH_DOMON"/>
</dbReference>
<evidence type="ECO:0000256" key="1">
    <source>
        <dbReference type="ARBA" id="ARBA00004370"/>
    </source>
</evidence>
<dbReference type="InterPro" id="IPR008977">
    <property type="entry name" value="PHM/PNGase_F_dom_sf"/>
</dbReference>
<dbReference type="GO" id="GO:0042420">
    <property type="term" value="P:dopamine catabolic process"/>
    <property type="evidence" value="ECO:0007669"/>
    <property type="project" value="TreeGrafter"/>
</dbReference>
<keyword evidence="3 7" id="KW-0732">Signal</keyword>
<comment type="caution">
    <text evidence="9">The sequence shown here is derived from an EMBL/GenBank/DDBJ whole genome shotgun (WGS) entry which is preliminary data.</text>
</comment>
<comment type="subcellular location">
    <subcellularLocation>
        <location evidence="1">Membrane</location>
    </subcellularLocation>
</comment>
<dbReference type="FunFam" id="2.60.40.1210:FF:000001">
    <property type="entry name" value="Monooxygenase, DBH-like 1, like"/>
    <property type="match status" value="1"/>
</dbReference>
<dbReference type="InterPro" id="IPR024548">
    <property type="entry name" value="Cu2_monoox_C"/>
</dbReference>
<dbReference type="EMBL" id="QCYY01002926">
    <property type="protein sequence ID" value="ROT66495.1"/>
    <property type="molecule type" value="Genomic_DNA"/>
</dbReference>
<proteinExistence type="inferred from homology"/>
<dbReference type="Pfam" id="PF03712">
    <property type="entry name" value="Cu2_monoox_C"/>
    <property type="match status" value="1"/>
</dbReference>
<dbReference type="FunFam" id="2.60.120.230:FF:000001">
    <property type="entry name" value="Monooxygenase, DBH-like 1"/>
    <property type="match status" value="1"/>
</dbReference>
<organism evidence="9 10">
    <name type="scientific">Penaeus vannamei</name>
    <name type="common">Whiteleg shrimp</name>
    <name type="synonym">Litopenaeus vannamei</name>
    <dbReference type="NCBI Taxonomy" id="6689"/>
    <lineage>
        <taxon>Eukaryota</taxon>
        <taxon>Metazoa</taxon>
        <taxon>Ecdysozoa</taxon>
        <taxon>Arthropoda</taxon>
        <taxon>Crustacea</taxon>
        <taxon>Multicrustacea</taxon>
        <taxon>Malacostraca</taxon>
        <taxon>Eumalacostraca</taxon>
        <taxon>Eucarida</taxon>
        <taxon>Decapoda</taxon>
        <taxon>Dendrobranchiata</taxon>
        <taxon>Penaeoidea</taxon>
        <taxon>Penaeidae</taxon>
        <taxon>Penaeus</taxon>
    </lineage>
</organism>
<dbReference type="Gene3D" id="2.60.40.1210">
    <property type="entry name" value="Cellobiose dehydrogenase, cytochrome domain"/>
    <property type="match status" value="1"/>
</dbReference>
<keyword evidence="9" id="KW-0560">Oxidoreductase</keyword>
<dbReference type="Pfam" id="PF01082">
    <property type="entry name" value="Cu2_monooxygen"/>
    <property type="match status" value="1"/>
</dbReference>
<dbReference type="PRINTS" id="PR00767">
    <property type="entry name" value="DBMONOXGNASE"/>
</dbReference>
<dbReference type="SUPFAM" id="SSF49742">
    <property type="entry name" value="PHM/PNGase F"/>
    <property type="match status" value="2"/>
</dbReference>
<dbReference type="GO" id="GO:0005507">
    <property type="term" value="F:copper ion binding"/>
    <property type="evidence" value="ECO:0007669"/>
    <property type="project" value="InterPro"/>
</dbReference>
<dbReference type="InterPro" id="IPR000945">
    <property type="entry name" value="DBH-like"/>
</dbReference>
<dbReference type="GO" id="GO:0030667">
    <property type="term" value="C:secretory granule membrane"/>
    <property type="evidence" value="ECO:0007669"/>
    <property type="project" value="TreeGrafter"/>
</dbReference>
<evidence type="ECO:0000256" key="2">
    <source>
        <dbReference type="ARBA" id="ARBA00010676"/>
    </source>
</evidence>
<dbReference type="GO" id="GO:0004500">
    <property type="term" value="F:dopamine beta-monooxygenase activity"/>
    <property type="evidence" value="ECO:0007669"/>
    <property type="project" value="InterPro"/>
</dbReference>
<dbReference type="InterPro" id="IPR000323">
    <property type="entry name" value="Cu2_ascorb_mOase_N"/>
</dbReference>
<feature type="chain" id="PRO_5018665397" evidence="7">
    <location>
        <begin position="42"/>
        <end position="697"/>
    </location>
</feature>
<dbReference type="PROSITE" id="PS50836">
    <property type="entry name" value="DOMON"/>
    <property type="match status" value="1"/>
</dbReference>
<dbReference type="SUPFAM" id="SSF49344">
    <property type="entry name" value="CBD9-like"/>
    <property type="match status" value="1"/>
</dbReference>
<keyword evidence="10" id="KW-1185">Reference proteome</keyword>
<comment type="similarity">
    <text evidence="2">Belongs to the copper type II ascorbate-dependent monooxygenase family.</text>
</comment>
<keyword evidence="6" id="KW-0325">Glycoprotein</keyword>
<dbReference type="Pfam" id="PF03351">
    <property type="entry name" value="DOMON"/>
    <property type="match status" value="1"/>
</dbReference>
<evidence type="ECO:0000313" key="10">
    <source>
        <dbReference type="Proteomes" id="UP000283509"/>
    </source>
</evidence>
<dbReference type="Gene3D" id="2.60.120.310">
    <property type="entry name" value="Copper type II, ascorbate-dependent monooxygenase, N-terminal domain"/>
    <property type="match status" value="1"/>
</dbReference>
<feature type="domain" description="DOMON" evidence="8">
    <location>
        <begin position="87"/>
        <end position="203"/>
    </location>
</feature>
<dbReference type="PANTHER" id="PTHR10157:SF23">
    <property type="entry name" value="MOXD1 HOMOLOG 1"/>
    <property type="match status" value="1"/>
</dbReference>
<keyword evidence="9" id="KW-0503">Monooxygenase</keyword>
<dbReference type="OrthoDB" id="10003276at2759"/>
<dbReference type="InterPro" id="IPR018136">
    <property type="entry name" value="Aconitase_4Fe-4S_BS"/>
</dbReference>
<dbReference type="InterPro" id="IPR028460">
    <property type="entry name" value="Tbh/DBH"/>
</dbReference>
<reference evidence="9 10" key="1">
    <citation type="submission" date="2018-04" db="EMBL/GenBank/DDBJ databases">
        <authorList>
            <person name="Zhang X."/>
            <person name="Yuan J."/>
            <person name="Li F."/>
            <person name="Xiang J."/>
        </authorList>
    </citation>
    <scope>NUCLEOTIDE SEQUENCE [LARGE SCALE GENOMIC DNA]</scope>
    <source>
        <tissue evidence="9">Muscle</tissue>
    </source>
</reference>
<dbReference type="SMART" id="SM00664">
    <property type="entry name" value="DoH"/>
    <property type="match status" value="1"/>
</dbReference>
<dbReference type="PROSITE" id="PS01244">
    <property type="entry name" value="ACONITASE_2"/>
    <property type="match status" value="1"/>
</dbReference>
<sequence length="697" mass="78142">MVGKFSTKLVYYPSINQLYLSFKSWCAGVLLLLTACGTCLGEEAPTANATYLEKRQEHEAAKTSSGETDEEALFIRLPHSAIVDDEGKFHLSWAVDIERQEITLELSVETLGWVGFGVSPNGAMDGADILTGWVDEDGVGHIQDRHGTGNVKPEMDEQQDWRLLRASENETHTVMVVVRDLSTCDDKDMPFMNTTKRVIYAYADEDPANETALQYHGSSKSGSRYLVLLEPQSEVMEMPEDAKKWTIIQKHTLSSDRDTVYWCNIATFPHKESQVHYVGFNIQHGKNSRTHLHHVVIWECTGDANSAAYSQERERLMHYASQEGHECLSPNMPPDYAKCDHPTIVWSSGIEGEREPVHVGMPLVSAPGEHAFFMVEAHYDNPALVDNAVVEWGIDVYYTEELREFESGSLMVGSSLNFGMVIPPAQAQWSATGHCPAGCLVEGMPESGIKVYQILPHAISSVRRSIRVRHFRDGKELPPLAVDDYYDFNFQQILRLQEERTILPSDHITTECTFDSSSRQNATFSGYGSRDEMCQAFLFYYPRRSLVQCSSASHHNVVKEVLGIQELQNEDNMLLLSSDRDQINPFLPKKKTDFKSFVNSINWSEMDLEEAEKKLTHGTHVTRCLKRGGVPAQAFKLKTGYPDAEPYKAPEDSCPRMLSQRTSHTVEASTSASSGASTSYISLTCIALAILRQILAK</sequence>
<dbReference type="Gene3D" id="2.60.120.230">
    <property type="match status" value="1"/>
</dbReference>